<dbReference type="SUPFAM" id="SSF69318">
    <property type="entry name" value="Integrin alpha N-terminal domain"/>
    <property type="match status" value="1"/>
</dbReference>
<evidence type="ECO:0008006" key="3">
    <source>
        <dbReference type="Google" id="ProtNLM"/>
    </source>
</evidence>
<reference evidence="2" key="1">
    <citation type="journal article" date="2019" name="Int. J. Syst. Evol. Microbiol.">
        <title>The Global Catalogue of Microorganisms (GCM) 10K type strain sequencing project: providing services to taxonomists for standard genome sequencing and annotation.</title>
        <authorList>
            <consortium name="The Broad Institute Genomics Platform"/>
            <consortium name="The Broad Institute Genome Sequencing Center for Infectious Disease"/>
            <person name="Wu L."/>
            <person name="Ma J."/>
        </authorList>
    </citation>
    <scope>NUCLEOTIDE SEQUENCE [LARGE SCALE GENOMIC DNA]</scope>
    <source>
        <strain evidence="2">JCM 31405</strain>
    </source>
</reference>
<evidence type="ECO:0000313" key="2">
    <source>
        <dbReference type="Proteomes" id="UP000644548"/>
    </source>
</evidence>
<evidence type="ECO:0000313" key="1">
    <source>
        <dbReference type="EMBL" id="GGR89228.1"/>
    </source>
</evidence>
<proteinExistence type="predicted"/>
<dbReference type="Proteomes" id="UP000644548">
    <property type="component" value="Unassembled WGS sequence"/>
</dbReference>
<accession>A0ABQ2S332</accession>
<comment type="caution">
    <text evidence="1">The sequence shown here is derived from an EMBL/GenBank/DDBJ whole genome shotgun (WGS) entry which is preliminary data.</text>
</comment>
<keyword evidence="2" id="KW-1185">Reference proteome</keyword>
<name>A0ABQ2S332_9DEIO</name>
<dbReference type="InterPro" id="IPR028994">
    <property type="entry name" value="Integrin_alpha_N"/>
</dbReference>
<sequence>MELDTAVSADSVRWGMRAPHRTLLLAGLLTLTPGTAWAAAPAGLHPVLATLPGSGGTYLLGGWQDGRWLTDAQTRARMTGAATYTRLTLGAAPGRVQGGQPGPLGAPEEPCSETLAVTLTPAREGLAILTSARLNAQPRAVTALPTRNATYEAAVRTELTRRGLRNPQVSITRLIRTDLDGNGTQEVLIEASRFQERNGDFPPPVGQPGDYSLLLLRAVVNGKVVTTVVGEHIAPLKPWDPGSSAPMPMATLHRLAGVADLNGDGRMELVLYGAYYEGSGFSVQQWTPAGLKGTPLESGCGV</sequence>
<gene>
    <name evidence="1" type="ORF">GCM10008960_15330</name>
</gene>
<dbReference type="EMBL" id="BMQN01000002">
    <property type="protein sequence ID" value="GGR89228.1"/>
    <property type="molecule type" value="Genomic_DNA"/>
</dbReference>
<organism evidence="1 2">
    <name type="scientific">Deinococcus sedimenti</name>
    <dbReference type="NCBI Taxonomy" id="1867090"/>
    <lineage>
        <taxon>Bacteria</taxon>
        <taxon>Thermotogati</taxon>
        <taxon>Deinococcota</taxon>
        <taxon>Deinococci</taxon>
        <taxon>Deinococcales</taxon>
        <taxon>Deinococcaceae</taxon>
        <taxon>Deinococcus</taxon>
    </lineage>
</organism>
<protein>
    <recommendedName>
        <fullName evidence="3">VCBS repeat-containing protein</fullName>
    </recommendedName>
</protein>